<evidence type="ECO:0000313" key="2">
    <source>
        <dbReference type="Proteomes" id="UP000656987"/>
    </source>
</evidence>
<name>A0A7S5QXA0_9CAUD</name>
<gene>
    <name evidence="1" type="ORF">EVB52_099</name>
</gene>
<accession>A0A7S5QXA0</accession>
<sequence>MTDFFREMMMQIPVPGTKEGDLEVLYRIVGDVEHAYNRKESKHYIDKRDFLPFLRAVRRMAKEHGQLGNELVALSNRVIGEPNDS</sequence>
<keyword evidence="2" id="KW-1185">Reference proteome</keyword>
<dbReference type="Proteomes" id="UP000656987">
    <property type="component" value="Segment"/>
</dbReference>
<organism evidence="1 2">
    <name type="scientific">Rhizobium phage RHph_Y38</name>
    <dbReference type="NCBI Taxonomy" id="2509781"/>
    <lineage>
        <taxon>Viruses</taxon>
        <taxon>Duplodnaviria</taxon>
        <taxon>Heunggongvirae</taxon>
        <taxon>Uroviricota</taxon>
        <taxon>Caudoviricetes</taxon>
        <taxon>Schitoviridae</taxon>
        <taxon>Demetervirinae</taxon>
        <taxon>Acanvirus</taxon>
        <taxon>Acanvirus Y38</taxon>
    </lineage>
</organism>
<proteinExistence type="predicted"/>
<evidence type="ECO:0000313" key="1">
    <source>
        <dbReference type="EMBL" id="QIG67798.1"/>
    </source>
</evidence>
<dbReference type="EMBL" id="MN988483">
    <property type="protein sequence ID" value="QIG67798.1"/>
    <property type="molecule type" value="Genomic_DNA"/>
</dbReference>
<protein>
    <submittedName>
        <fullName evidence="1">Uncharacterized protein</fullName>
    </submittedName>
</protein>
<reference evidence="1" key="1">
    <citation type="submission" date="2020-01" db="EMBL/GenBank/DDBJ databases">
        <title>Patterns of diversity and host range of bacteriophage communities associated with bean-nodulatin bacteria.</title>
        <authorList>
            <person name="Vann Cauwenberghe J."/>
            <person name="Santamaria R.I."/>
            <person name="Bustos P."/>
            <person name="Juarez S."/>
            <person name="Gonzalez V."/>
        </authorList>
    </citation>
    <scope>NUCLEOTIDE SEQUENCE</scope>
</reference>